<comment type="caution">
    <text evidence="2">The sequence shown here is derived from an EMBL/GenBank/DDBJ whole genome shotgun (WGS) entry which is preliminary data.</text>
</comment>
<proteinExistence type="predicted"/>
<name>A0A8J7WLZ6_9ACTN</name>
<keyword evidence="3" id="KW-1185">Reference proteome</keyword>
<dbReference type="InterPro" id="IPR046036">
    <property type="entry name" value="DUF5994"/>
</dbReference>
<sequence>MAATVTPPPDSGIPAPPDARVSLKAPSPHPGMVNGAWWPRSRDLTRELPSLIAALDKAWGKVDRATVNVNMWPDIPRRVRTGTHVVRVGWFDAEQDPHDICLLSYRRGGRWDLLVVPPELDADTAARLMATAAEAGNMQTATALLSAASTCEPESADAGRAPDRQPDDGREPAVAAAVSAL</sequence>
<evidence type="ECO:0000256" key="1">
    <source>
        <dbReference type="SAM" id="MobiDB-lite"/>
    </source>
</evidence>
<dbReference type="Proteomes" id="UP000677913">
    <property type="component" value="Unassembled WGS sequence"/>
</dbReference>
<feature type="region of interest" description="Disordered" evidence="1">
    <location>
        <begin position="1"/>
        <end position="36"/>
    </location>
</feature>
<reference evidence="2" key="1">
    <citation type="submission" date="2021-04" db="EMBL/GenBank/DDBJ databases">
        <title>Genome based classification of Actinospica acidithermotolerans sp. nov., an actinobacterium isolated from an Indonesian hot spring.</title>
        <authorList>
            <person name="Kusuma A.B."/>
            <person name="Putra K.E."/>
            <person name="Nafisah S."/>
            <person name="Loh J."/>
            <person name="Nouioui I."/>
            <person name="Goodfellow M."/>
        </authorList>
    </citation>
    <scope>NUCLEOTIDE SEQUENCE</scope>
    <source>
        <strain evidence="2">DSM 45618</strain>
    </source>
</reference>
<dbReference type="EMBL" id="JAGSXH010000062">
    <property type="protein sequence ID" value="MBS2964856.1"/>
    <property type="molecule type" value="Genomic_DNA"/>
</dbReference>
<dbReference type="Pfam" id="PF19457">
    <property type="entry name" value="DUF5994"/>
    <property type="match status" value="1"/>
</dbReference>
<dbReference type="AlphaFoldDB" id="A0A8J7WLZ6"/>
<feature type="compositionally biased region" description="Basic and acidic residues" evidence="1">
    <location>
        <begin position="160"/>
        <end position="171"/>
    </location>
</feature>
<accession>A0A8J7WLZ6</accession>
<gene>
    <name evidence="2" type="ORF">KGA66_17495</name>
</gene>
<evidence type="ECO:0000313" key="2">
    <source>
        <dbReference type="EMBL" id="MBS2964856.1"/>
    </source>
</evidence>
<dbReference type="RefSeq" id="WP_211469218.1">
    <property type="nucleotide sequence ID" value="NZ_JAGSXH010000062.1"/>
</dbReference>
<feature type="compositionally biased region" description="Pro residues" evidence="1">
    <location>
        <begin position="1"/>
        <end position="17"/>
    </location>
</feature>
<evidence type="ECO:0000313" key="3">
    <source>
        <dbReference type="Proteomes" id="UP000677913"/>
    </source>
</evidence>
<feature type="region of interest" description="Disordered" evidence="1">
    <location>
        <begin position="148"/>
        <end position="181"/>
    </location>
</feature>
<protein>
    <submittedName>
        <fullName evidence="2">Uncharacterized protein</fullName>
    </submittedName>
</protein>
<organism evidence="2 3">
    <name type="scientific">Actinocrinis puniceicyclus</name>
    <dbReference type="NCBI Taxonomy" id="977794"/>
    <lineage>
        <taxon>Bacteria</taxon>
        <taxon>Bacillati</taxon>
        <taxon>Actinomycetota</taxon>
        <taxon>Actinomycetes</taxon>
        <taxon>Catenulisporales</taxon>
        <taxon>Actinospicaceae</taxon>
        <taxon>Actinocrinis</taxon>
    </lineage>
</organism>